<dbReference type="GO" id="GO:0046872">
    <property type="term" value="F:metal ion binding"/>
    <property type="evidence" value="ECO:0007669"/>
    <property type="project" value="UniProtKB-KW"/>
</dbReference>
<evidence type="ECO:0000313" key="3">
    <source>
        <dbReference type="EMBL" id="RRH90361.1"/>
    </source>
</evidence>
<dbReference type="SUPFAM" id="SSF56281">
    <property type="entry name" value="Metallo-hydrolase/oxidoreductase"/>
    <property type="match status" value="1"/>
</dbReference>
<dbReference type="CDD" id="cd07724">
    <property type="entry name" value="POD-like_MBL-fold"/>
    <property type="match status" value="1"/>
</dbReference>
<feature type="domain" description="Metallo-beta-lactamase" evidence="2">
    <location>
        <begin position="20"/>
        <end position="214"/>
    </location>
</feature>
<dbReference type="RefSeq" id="WP_124957588.1">
    <property type="nucleotide sequence ID" value="NZ_CBFHCE010000002.1"/>
</dbReference>
<dbReference type="Proteomes" id="UP000271590">
    <property type="component" value="Unassembled WGS sequence"/>
</dbReference>
<organism evidence="3 4">
    <name type="scientific">Variovorax beijingensis</name>
    <dbReference type="NCBI Taxonomy" id="2496117"/>
    <lineage>
        <taxon>Bacteria</taxon>
        <taxon>Pseudomonadati</taxon>
        <taxon>Pseudomonadota</taxon>
        <taxon>Betaproteobacteria</taxon>
        <taxon>Burkholderiales</taxon>
        <taxon>Comamonadaceae</taxon>
        <taxon>Variovorax</taxon>
    </lineage>
</organism>
<dbReference type="AlphaFoldDB" id="A0A3P3EVT0"/>
<dbReference type="GO" id="GO:0070813">
    <property type="term" value="P:hydrogen sulfide metabolic process"/>
    <property type="evidence" value="ECO:0007669"/>
    <property type="project" value="TreeGrafter"/>
</dbReference>
<dbReference type="EMBL" id="RQXU01000003">
    <property type="protein sequence ID" value="RRH90361.1"/>
    <property type="molecule type" value="Genomic_DNA"/>
</dbReference>
<evidence type="ECO:0000256" key="1">
    <source>
        <dbReference type="ARBA" id="ARBA00022723"/>
    </source>
</evidence>
<sequence>MIESPRPLVQAFFDLDTCTFTYVLYVEDGGACAIIDSVLDFEPRASKTGTQSADAVIGFVRAHGLRVEWILETHAHADHLSAAPYLQTHLGGVVAIGAGIRVVQRAFQKVFHLPTELEPDASQFGRLFEPDEVFCIGRLRARAMHVPGHTPADVAYVIEADDGMPQLVFVGDTLFMPDVGSARCDFPGGSARSLYRSAQRILALPSATRLFMCHDYPPAGREPCAETTVAVQRSTNIHLREGIGEDQFVELRQRRDATLGMPALILPALQVNIRGGELPPMEANGVRYLKIPINGL</sequence>
<dbReference type="GO" id="GO:0006749">
    <property type="term" value="P:glutathione metabolic process"/>
    <property type="evidence" value="ECO:0007669"/>
    <property type="project" value="InterPro"/>
</dbReference>
<dbReference type="PANTHER" id="PTHR43084">
    <property type="entry name" value="PERSULFIDE DIOXYGENASE ETHE1"/>
    <property type="match status" value="1"/>
</dbReference>
<proteinExistence type="predicted"/>
<comment type="caution">
    <text evidence="3">The sequence shown here is derived from an EMBL/GenBank/DDBJ whole genome shotgun (WGS) entry which is preliminary data.</text>
</comment>
<dbReference type="GO" id="GO:0050313">
    <property type="term" value="F:sulfur dioxygenase activity"/>
    <property type="evidence" value="ECO:0007669"/>
    <property type="project" value="InterPro"/>
</dbReference>
<dbReference type="Pfam" id="PF00753">
    <property type="entry name" value="Lactamase_B"/>
    <property type="match status" value="1"/>
</dbReference>
<dbReference type="Gene3D" id="3.60.15.10">
    <property type="entry name" value="Ribonuclease Z/Hydroxyacylglutathione hydrolase-like"/>
    <property type="match status" value="1"/>
</dbReference>
<evidence type="ECO:0000313" key="4">
    <source>
        <dbReference type="Proteomes" id="UP000271590"/>
    </source>
</evidence>
<dbReference type="InterPro" id="IPR001279">
    <property type="entry name" value="Metallo-B-lactamas"/>
</dbReference>
<dbReference type="GO" id="GO:0016787">
    <property type="term" value="F:hydrolase activity"/>
    <property type="evidence" value="ECO:0007669"/>
    <property type="project" value="UniProtKB-KW"/>
</dbReference>
<gene>
    <name evidence="3" type="ORF">EH244_06315</name>
</gene>
<name>A0A3P3EVT0_9BURK</name>
<protein>
    <submittedName>
        <fullName evidence="3">MBL fold metallo-hydrolase</fullName>
    </submittedName>
</protein>
<reference evidence="3 4" key="1">
    <citation type="submission" date="2018-11" db="EMBL/GenBank/DDBJ databases">
        <title>The genome of Variovorax sp T529.</title>
        <authorList>
            <person name="Gao J."/>
        </authorList>
    </citation>
    <scope>NUCLEOTIDE SEQUENCE [LARGE SCALE GENOMIC DNA]</scope>
    <source>
        <strain evidence="3 4">T529</strain>
    </source>
</reference>
<evidence type="ECO:0000259" key="2">
    <source>
        <dbReference type="SMART" id="SM00849"/>
    </source>
</evidence>
<dbReference type="SMART" id="SM00849">
    <property type="entry name" value="Lactamase_B"/>
    <property type="match status" value="1"/>
</dbReference>
<accession>A0A3P3EVT0</accession>
<keyword evidence="1" id="KW-0479">Metal-binding</keyword>
<dbReference type="InterPro" id="IPR044528">
    <property type="entry name" value="POD-like_MBL-fold"/>
</dbReference>
<dbReference type="InterPro" id="IPR036866">
    <property type="entry name" value="RibonucZ/Hydroxyglut_hydro"/>
</dbReference>
<dbReference type="PANTHER" id="PTHR43084:SF1">
    <property type="entry name" value="PERSULFIDE DIOXYGENASE ETHE1, MITOCHONDRIAL"/>
    <property type="match status" value="1"/>
</dbReference>
<keyword evidence="3" id="KW-0378">Hydrolase</keyword>
<dbReference type="InterPro" id="IPR051682">
    <property type="entry name" value="Mito_Persulfide_Diox"/>
</dbReference>